<feature type="transmembrane region" description="Helical" evidence="16">
    <location>
        <begin position="298"/>
        <end position="315"/>
    </location>
</feature>
<dbReference type="RefSeq" id="WP_096601587.1">
    <property type="nucleotide sequence ID" value="NZ_OBEN01000003.1"/>
</dbReference>
<keyword evidence="3" id="KW-0808">Transferase</keyword>
<keyword evidence="17" id="KW-0132">Cell division</keyword>
<evidence type="ECO:0000256" key="2">
    <source>
        <dbReference type="ARBA" id="ARBA00022676"/>
    </source>
</evidence>
<evidence type="ECO:0000256" key="3">
    <source>
        <dbReference type="ARBA" id="ARBA00022679"/>
    </source>
</evidence>
<evidence type="ECO:0000256" key="10">
    <source>
        <dbReference type="ARBA" id="ARBA00033270"/>
    </source>
</evidence>
<reference evidence="18" key="1">
    <citation type="submission" date="2017-09" db="EMBL/GenBank/DDBJ databases">
        <authorList>
            <person name="Varghese N."/>
            <person name="Submissions S."/>
        </authorList>
    </citation>
    <scope>NUCLEOTIDE SEQUENCE [LARGE SCALE GENOMIC DNA]</scope>
    <source>
        <strain evidence="18">DSM 2913</strain>
    </source>
</reference>
<keyword evidence="8 16" id="KW-0472">Membrane</keyword>
<feature type="transmembrane region" description="Helical" evidence="16">
    <location>
        <begin position="69"/>
        <end position="87"/>
    </location>
</feature>
<organism evidence="17 18">
    <name type="scientific">Hydrogenobacter hydrogenophilus</name>
    <dbReference type="NCBI Taxonomy" id="35835"/>
    <lineage>
        <taxon>Bacteria</taxon>
        <taxon>Pseudomonadati</taxon>
        <taxon>Aquificota</taxon>
        <taxon>Aquificia</taxon>
        <taxon>Aquificales</taxon>
        <taxon>Aquificaceae</taxon>
        <taxon>Hydrogenobacter</taxon>
    </lineage>
</organism>
<dbReference type="GO" id="GO:0009252">
    <property type="term" value="P:peptidoglycan biosynthetic process"/>
    <property type="evidence" value="ECO:0007669"/>
    <property type="project" value="UniProtKB-KW"/>
</dbReference>
<keyword evidence="6" id="KW-0573">Peptidoglycan synthesis</keyword>
<evidence type="ECO:0000313" key="18">
    <source>
        <dbReference type="Proteomes" id="UP000218627"/>
    </source>
</evidence>
<proteinExistence type="inferred from homology"/>
<dbReference type="GO" id="GO:0032153">
    <property type="term" value="C:cell division site"/>
    <property type="evidence" value="ECO:0007669"/>
    <property type="project" value="TreeGrafter"/>
</dbReference>
<dbReference type="GO" id="GO:0005886">
    <property type="term" value="C:plasma membrane"/>
    <property type="evidence" value="ECO:0007669"/>
    <property type="project" value="TreeGrafter"/>
</dbReference>
<keyword evidence="4 16" id="KW-0812">Transmembrane</keyword>
<dbReference type="OrthoDB" id="9812661at2"/>
<dbReference type="GO" id="GO:0008360">
    <property type="term" value="P:regulation of cell shape"/>
    <property type="evidence" value="ECO:0007669"/>
    <property type="project" value="UniProtKB-KW"/>
</dbReference>
<feature type="transmembrane region" description="Helical" evidence="16">
    <location>
        <begin position="134"/>
        <end position="151"/>
    </location>
</feature>
<feature type="transmembrane region" description="Helical" evidence="16">
    <location>
        <begin position="7"/>
        <end position="30"/>
    </location>
</feature>
<evidence type="ECO:0000256" key="6">
    <source>
        <dbReference type="ARBA" id="ARBA00022984"/>
    </source>
</evidence>
<keyword evidence="18" id="KW-1185">Reference proteome</keyword>
<evidence type="ECO:0000313" key="17">
    <source>
        <dbReference type="EMBL" id="SNZ13726.1"/>
    </source>
</evidence>
<feature type="transmembrane region" description="Helical" evidence="16">
    <location>
        <begin position="178"/>
        <end position="195"/>
    </location>
</feature>
<evidence type="ECO:0000256" key="1">
    <source>
        <dbReference type="ARBA" id="ARBA00004141"/>
    </source>
</evidence>
<dbReference type="Proteomes" id="UP000218627">
    <property type="component" value="Unassembled WGS sequence"/>
</dbReference>
<evidence type="ECO:0000256" key="7">
    <source>
        <dbReference type="ARBA" id="ARBA00022989"/>
    </source>
</evidence>
<accession>A0A285P0Q0</accession>
<evidence type="ECO:0000256" key="11">
    <source>
        <dbReference type="ARBA" id="ARBA00038053"/>
    </source>
</evidence>
<name>A0A285P0Q0_9AQUI</name>
<dbReference type="PANTHER" id="PTHR30474:SF2">
    <property type="entry name" value="PEPTIDOGLYCAN GLYCOSYLTRANSFERASE FTSW-RELATED"/>
    <property type="match status" value="1"/>
</dbReference>
<dbReference type="AlphaFoldDB" id="A0A285P0Q0"/>
<feature type="transmembrane region" description="Helical" evidence="16">
    <location>
        <begin position="157"/>
        <end position="173"/>
    </location>
</feature>
<feature type="transmembrane region" description="Helical" evidence="16">
    <location>
        <begin position="327"/>
        <end position="349"/>
    </location>
</feature>
<gene>
    <name evidence="17" type="ORF">SAMN06265353_0872</name>
</gene>
<evidence type="ECO:0000256" key="16">
    <source>
        <dbReference type="SAM" id="Phobius"/>
    </source>
</evidence>
<keyword evidence="17" id="KW-0131">Cell cycle</keyword>
<feature type="transmembrane region" description="Helical" evidence="16">
    <location>
        <begin position="265"/>
        <end position="286"/>
    </location>
</feature>
<comment type="subcellular location">
    <subcellularLocation>
        <location evidence="1">Membrane</location>
        <topology evidence="1">Multi-pass membrane protein</topology>
    </subcellularLocation>
</comment>
<dbReference type="GO" id="GO:0015648">
    <property type="term" value="F:lipid-linked peptidoglycan transporter activity"/>
    <property type="evidence" value="ECO:0007669"/>
    <property type="project" value="TreeGrafter"/>
</dbReference>
<keyword evidence="7 16" id="KW-1133">Transmembrane helix</keyword>
<comment type="catalytic activity">
    <reaction evidence="15">
        <text>[GlcNAc-(1-&gt;4)-Mur2Ac(oyl-L-Ala-gamma-D-Glu-L-Lys-D-Ala-D-Ala)](n)-di-trans,octa-cis-undecaprenyl diphosphate + beta-D-GlcNAc-(1-&gt;4)-Mur2Ac(oyl-L-Ala-gamma-D-Glu-L-Lys-D-Ala-D-Ala)-di-trans,octa-cis-undecaprenyl diphosphate = [GlcNAc-(1-&gt;4)-Mur2Ac(oyl-L-Ala-gamma-D-Glu-L-Lys-D-Ala-D-Ala)](n+1)-di-trans,octa-cis-undecaprenyl diphosphate + di-trans,octa-cis-undecaprenyl diphosphate + H(+)</text>
        <dbReference type="Rhea" id="RHEA:23708"/>
        <dbReference type="Rhea" id="RHEA-COMP:9602"/>
        <dbReference type="Rhea" id="RHEA-COMP:9603"/>
        <dbReference type="ChEBI" id="CHEBI:15378"/>
        <dbReference type="ChEBI" id="CHEBI:58405"/>
        <dbReference type="ChEBI" id="CHEBI:60033"/>
        <dbReference type="ChEBI" id="CHEBI:78435"/>
        <dbReference type="EC" id="2.4.99.28"/>
    </reaction>
</comment>
<feature type="transmembrane region" description="Helical" evidence="16">
    <location>
        <begin position="99"/>
        <end position="122"/>
    </location>
</feature>
<sequence>MDRWILYAVILLFIIGETVIISSNLLPYVFENYRDLSIYKKPIYQLLTFLLGMFLISKKFDYLLLKKKSVVYSFVSASTLMLMIVLVKKYITHRHVDRWLIGTSLQPLEFTKVALVIFIAYYLVEKGSIKEWRYILWASFLVLINAFLISLQPDKGGAVFLLLLCGTLLYVGGIPKKVYIPILMLFVLFTLYILTSKSGYVAERFSAWKDPFADPEESGYQIIQSLFAFAHGGLWGVGIGKGLQKMGALPAADTDYVISLIGEEFGFIGILLVFCLYSILVGRLLYFTYKINEPFGKLLLFGIAMNFAIAFLWNVGMAVNLLPPKGIALPLLSYGPSNLLFSLIAIWLAKSVISRGSFLPRL</sequence>
<evidence type="ECO:0000256" key="5">
    <source>
        <dbReference type="ARBA" id="ARBA00022960"/>
    </source>
</evidence>
<evidence type="ECO:0000256" key="12">
    <source>
        <dbReference type="ARBA" id="ARBA00041185"/>
    </source>
</evidence>
<dbReference type="Pfam" id="PF01098">
    <property type="entry name" value="FTSW_RODA_SPOVE"/>
    <property type="match status" value="1"/>
</dbReference>
<evidence type="ECO:0000256" key="8">
    <source>
        <dbReference type="ARBA" id="ARBA00023136"/>
    </source>
</evidence>
<dbReference type="EC" id="2.4.99.28" evidence="14"/>
<evidence type="ECO:0000256" key="9">
    <source>
        <dbReference type="ARBA" id="ARBA00032370"/>
    </source>
</evidence>
<keyword evidence="2" id="KW-0328">Glycosyltransferase</keyword>
<evidence type="ECO:0000256" key="14">
    <source>
        <dbReference type="ARBA" id="ARBA00044770"/>
    </source>
</evidence>
<feature type="transmembrane region" description="Helical" evidence="16">
    <location>
        <begin position="42"/>
        <end position="57"/>
    </location>
</feature>
<evidence type="ECO:0000256" key="4">
    <source>
        <dbReference type="ARBA" id="ARBA00022692"/>
    </source>
</evidence>
<evidence type="ECO:0000256" key="13">
    <source>
        <dbReference type="ARBA" id="ARBA00041418"/>
    </source>
</evidence>
<evidence type="ECO:0000256" key="15">
    <source>
        <dbReference type="ARBA" id="ARBA00049902"/>
    </source>
</evidence>
<dbReference type="PANTHER" id="PTHR30474">
    <property type="entry name" value="CELL CYCLE PROTEIN"/>
    <property type="match status" value="1"/>
</dbReference>
<dbReference type="GO" id="GO:0008955">
    <property type="term" value="F:peptidoglycan glycosyltransferase activity"/>
    <property type="evidence" value="ECO:0007669"/>
    <property type="project" value="UniProtKB-EC"/>
</dbReference>
<keyword evidence="5" id="KW-0133">Cell shape</keyword>
<protein>
    <recommendedName>
        <fullName evidence="12">Probable peptidoglycan glycosyltransferase FtsW</fullName>
        <ecNumber evidence="14">2.4.99.28</ecNumber>
    </recommendedName>
    <alternativeName>
        <fullName evidence="13">Cell division protein FtsW</fullName>
    </alternativeName>
    <alternativeName>
        <fullName evidence="10">Cell wall polymerase</fullName>
    </alternativeName>
    <alternativeName>
        <fullName evidence="9">Peptidoglycan polymerase</fullName>
    </alternativeName>
</protein>
<dbReference type="GO" id="GO:0051301">
    <property type="term" value="P:cell division"/>
    <property type="evidence" value="ECO:0007669"/>
    <property type="project" value="UniProtKB-KW"/>
</dbReference>
<dbReference type="InterPro" id="IPR001182">
    <property type="entry name" value="FtsW/RodA"/>
</dbReference>
<comment type="similarity">
    <text evidence="11">Belongs to the SEDS family. FtsW subfamily.</text>
</comment>
<dbReference type="EMBL" id="OBEN01000003">
    <property type="protein sequence ID" value="SNZ13726.1"/>
    <property type="molecule type" value="Genomic_DNA"/>
</dbReference>